<feature type="compositionally biased region" description="Low complexity" evidence="1">
    <location>
        <begin position="29"/>
        <end position="44"/>
    </location>
</feature>
<organism evidence="2 3">
    <name type="scientific">Heterodera trifolii</name>
    <dbReference type="NCBI Taxonomy" id="157864"/>
    <lineage>
        <taxon>Eukaryota</taxon>
        <taxon>Metazoa</taxon>
        <taxon>Ecdysozoa</taxon>
        <taxon>Nematoda</taxon>
        <taxon>Chromadorea</taxon>
        <taxon>Rhabditida</taxon>
        <taxon>Tylenchina</taxon>
        <taxon>Tylenchomorpha</taxon>
        <taxon>Tylenchoidea</taxon>
        <taxon>Heteroderidae</taxon>
        <taxon>Heteroderinae</taxon>
        <taxon>Heterodera</taxon>
    </lineage>
</organism>
<feature type="region of interest" description="Disordered" evidence="1">
    <location>
        <begin position="1"/>
        <end position="47"/>
    </location>
</feature>
<gene>
    <name evidence="2" type="ORF">niasHT_006169</name>
</gene>
<sequence>MTNLLVKLNASRHQQQDDHQKQKQHGQNDDQQQLGEQHQQQPSQKTFLARNSDLCFPKFFDGAGTNDQNAVFLRAARAANIDQVLEFMHGGIDYRSLHEL</sequence>
<evidence type="ECO:0000313" key="3">
    <source>
        <dbReference type="Proteomes" id="UP001620626"/>
    </source>
</evidence>
<dbReference type="EMBL" id="JBICBT010000180">
    <property type="protein sequence ID" value="KAL3121663.1"/>
    <property type="molecule type" value="Genomic_DNA"/>
</dbReference>
<evidence type="ECO:0000256" key="1">
    <source>
        <dbReference type="SAM" id="MobiDB-lite"/>
    </source>
</evidence>
<proteinExistence type="predicted"/>
<protein>
    <submittedName>
        <fullName evidence="2">Uncharacterized protein</fullName>
    </submittedName>
</protein>
<dbReference type="AlphaFoldDB" id="A0ABD2M2X1"/>
<name>A0ABD2M2X1_9BILA</name>
<keyword evidence="3" id="KW-1185">Reference proteome</keyword>
<comment type="caution">
    <text evidence="2">The sequence shown here is derived from an EMBL/GenBank/DDBJ whole genome shotgun (WGS) entry which is preliminary data.</text>
</comment>
<accession>A0ABD2M2X1</accession>
<reference evidence="2 3" key="1">
    <citation type="submission" date="2024-10" db="EMBL/GenBank/DDBJ databases">
        <authorList>
            <person name="Kim D."/>
        </authorList>
    </citation>
    <scope>NUCLEOTIDE SEQUENCE [LARGE SCALE GENOMIC DNA]</scope>
    <source>
        <strain evidence="2">BH-2024</strain>
    </source>
</reference>
<evidence type="ECO:0000313" key="2">
    <source>
        <dbReference type="EMBL" id="KAL3121663.1"/>
    </source>
</evidence>
<dbReference type="Proteomes" id="UP001620626">
    <property type="component" value="Unassembled WGS sequence"/>
</dbReference>